<dbReference type="InterPro" id="IPR052535">
    <property type="entry name" value="Bacilysin_H2HPP_isomerase"/>
</dbReference>
<proteinExistence type="predicted"/>
<dbReference type="Gene3D" id="2.60.120.10">
    <property type="entry name" value="Jelly Rolls"/>
    <property type="match status" value="1"/>
</dbReference>
<dbReference type="Proteomes" id="UP001153050">
    <property type="component" value="Unassembled WGS sequence"/>
</dbReference>
<evidence type="ECO:0000259" key="1">
    <source>
        <dbReference type="Pfam" id="PF07883"/>
    </source>
</evidence>
<evidence type="ECO:0000313" key="2">
    <source>
        <dbReference type="EMBL" id="CAH2395680.1"/>
    </source>
</evidence>
<keyword evidence="3" id="KW-1185">Reference proteome</keyword>
<name>A0ABM9DIC5_9HYPH</name>
<dbReference type="InterPro" id="IPR013096">
    <property type="entry name" value="Cupin_2"/>
</dbReference>
<reference evidence="2 3" key="1">
    <citation type="submission" date="2022-03" db="EMBL/GenBank/DDBJ databases">
        <authorList>
            <person name="Brunel B."/>
        </authorList>
    </citation>
    <scope>NUCLEOTIDE SEQUENCE [LARGE SCALE GENOMIC DNA]</scope>
    <source>
        <strain evidence="2">STM5069sample</strain>
    </source>
</reference>
<gene>
    <name evidence="2" type="ORF">MES5069_1160012</name>
</gene>
<dbReference type="InterPro" id="IPR014710">
    <property type="entry name" value="RmlC-like_jellyroll"/>
</dbReference>
<dbReference type="InterPro" id="IPR011051">
    <property type="entry name" value="RmlC_Cupin_sf"/>
</dbReference>
<organism evidence="2 3">
    <name type="scientific">Mesorhizobium escarrei</name>
    <dbReference type="NCBI Taxonomy" id="666018"/>
    <lineage>
        <taxon>Bacteria</taxon>
        <taxon>Pseudomonadati</taxon>
        <taxon>Pseudomonadota</taxon>
        <taxon>Alphaproteobacteria</taxon>
        <taxon>Hyphomicrobiales</taxon>
        <taxon>Phyllobacteriaceae</taxon>
        <taxon>Mesorhizobium</taxon>
    </lineage>
</organism>
<sequence>MVTECPAIRIVSPTAFDPGTAQTPGSVRLAAVAPQLGIQSALWGGLFEVMPGARTGIHHHGEQQTIAYVLSGICKVRWGARGEYAASAKAGDFIHVPAFLPHMEINPSDSEPFHWVVVRSTPTPIVVNLPDDTWP</sequence>
<dbReference type="Pfam" id="PF07883">
    <property type="entry name" value="Cupin_2"/>
    <property type="match status" value="1"/>
</dbReference>
<dbReference type="RefSeq" id="WP_254016577.1">
    <property type="nucleotide sequence ID" value="NZ_CAKXZT010000020.1"/>
</dbReference>
<dbReference type="SUPFAM" id="SSF51182">
    <property type="entry name" value="RmlC-like cupins"/>
    <property type="match status" value="1"/>
</dbReference>
<protein>
    <submittedName>
        <fullName evidence="2">Cupin domain-containing protein</fullName>
    </submittedName>
</protein>
<dbReference type="PANTHER" id="PTHR40112">
    <property type="entry name" value="H2HPP ISOMERASE"/>
    <property type="match status" value="1"/>
</dbReference>
<evidence type="ECO:0000313" key="3">
    <source>
        <dbReference type="Proteomes" id="UP001153050"/>
    </source>
</evidence>
<dbReference type="PANTHER" id="PTHR40112:SF1">
    <property type="entry name" value="H2HPP ISOMERASE"/>
    <property type="match status" value="1"/>
</dbReference>
<dbReference type="EMBL" id="CAKXZT010000020">
    <property type="protein sequence ID" value="CAH2395680.1"/>
    <property type="molecule type" value="Genomic_DNA"/>
</dbReference>
<comment type="caution">
    <text evidence="2">The sequence shown here is derived from an EMBL/GenBank/DDBJ whole genome shotgun (WGS) entry which is preliminary data.</text>
</comment>
<feature type="domain" description="Cupin type-2" evidence="1">
    <location>
        <begin position="46"/>
        <end position="118"/>
    </location>
</feature>
<accession>A0ABM9DIC5</accession>
<dbReference type="CDD" id="cd02210">
    <property type="entry name" value="cupin_BLR2406-like"/>
    <property type="match status" value="1"/>
</dbReference>